<protein>
    <submittedName>
        <fullName evidence="3">NAD-dependent dehydratase</fullName>
    </submittedName>
</protein>
<dbReference type="SUPFAM" id="SSF51735">
    <property type="entry name" value="NAD(P)-binding Rossmann-fold domains"/>
    <property type="match status" value="1"/>
</dbReference>
<gene>
    <name evidence="3" type="ORF">COV74_09695</name>
</gene>
<proteinExistence type="inferred from homology"/>
<reference evidence="3 4" key="1">
    <citation type="submission" date="2017-09" db="EMBL/GenBank/DDBJ databases">
        <title>Depth-based differentiation of microbial function through sediment-hosted aquifers and enrichment of novel symbionts in the deep terrestrial subsurface.</title>
        <authorList>
            <person name="Probst A.J."/>
            <person name="Ladd B."/>
            <person name="Jarett J.K."/>
            <person name="Geller-Mcgrath D.E."/>
            <person name="Sieber C.M."/>
            <person name="Emerson J.B."/>
            <person name="Anantharaman K."/>
            <person name="Thomas B.C."/>
            <person name="Malmstrom R."/>
            <person name="Stieglmeier M."/>
            <person name="Klingl A."/>
            <person name="Woyke T."/>
            <person name="Ryan C.M."/>
            <person name="Banfield J.F."/>
        </authorList>
    </citation>
    <scope>NUCLEOTIDE SEQUENCE [LARGE SCALE GENOMIC DNA]</scope>
    <source>
        <strain evidence="3">CG11_big_fil_rev_8_21_14_0_20_45_26</strain>
    </source>
</reference>
<comment type="caution">
    <text evidence="3">The sequence shown here is derived from an EMBL/GenBank/DDBJ whole genome shotgun (WGS) entry which is preliminary data.</text>
</comment>
<name>A0A2H0LLD1_9BACT</name>
<dbReference type="Gene3D" id="3.90.25.10">
    <property type="entry name" value="UDP-galactose 4-epimerase, domain 1"/>
    <property type="match status" value="1"/>
</dbReference>
<evidence type="ECO:0000259" key="2">
    <source>
        <dbReference type="Pfam" id="PF01370"/>
    </source>
</evidence>
<sequence>MSDVLVTGGSGFIGSHLVRALVKRGERVRVFDNEFRGSEANLVSVRSEIDWVEGDIRDAKSVHKAMSGIQTVFHLAFINGTEYFYSQPKLVLEVGIKGTLNTIEAAQANGVKKFIYASSSEVYQNAAVIPTPENVPAIIPDVKNPRYSYGGGKLMGELLTLHYLPKGETQRLIFRPHNIYGPAMGWEHVIPQFLENIFKASEAFQKKEIILQIQGNGQETRAFCYIDDAIEGILTVADKGTDGEIYHVGKDEEISIIQLIEAIEKCLKIKIQIKIGELTPGSTPRRSPCIDKLKTMGYCPKVSLTNGLMKTIEWYQRALTEKLCHK</sequence>
<dbReference type="Proteomes" id="UP000230859">
    <property type="component" value="Unassembled WGS sequence"/>
</dbReference>
<evidence type="ECO:0000313" key="4">
    <source>
        <dbReference type="Proteomes" id="UP000230859"/>
    </source>
</evidence>
<dbReference type="AlphaFoldDB" id="A0A2H0LLD1"/>
<evidence type="ECO:0000256" key="1">
    <source>
        <dbReference type="ARBA" id="ARBA00007637"/>
    </source>
</evidence>
<accession>A0A2H0LLD1</accession>
<evidence type="ECO:0000313" key="3">
    <source>
        <dbReference type="EMBL" id="PIQ85222.1"/>
    </source>
</evidence>
<dbReference type="InterPro" id="IPR036291">
    <property type="entry name" value="NAD(P)-bd_dom_sf"/>
</dbReference>
<dbReference type="EMBL" id="PCVY01000072">
    <property type="protein sequence ID" value="PIQ85222.1"/>
    <property type="molecule type" value="Genomic_DNA"/>
</dbReference>
<dbReference type="InterPro" id="IPR001509">
    <property type="entry name" value="Epimerase_deHydtase"/>
</dbReference>
<comment type="similarity">
    <text evidence="1">Belongs to the NAD(P)-dependent epimerase/dehydratase family.</text>
</comment>
<dbReference type="Pfam" id="PF01370">
    <property type="entry name" value="Epimerase"/>
    <property type="match status" value="1"/>
</dbReference>
<feature type="domain" description="NAD-dependent epimerase/dehydratase" evidence="2">
    <location>
        <begin position="4"/>
        <end position="249"/>
    </location>
</feature>
<dbReference type="PANTHER" id="PTHR43000">
    <property type="entry name" value="DTDP-D-GLUCOSE 4,6-DEHYDRATASE-RELATED"/>
    <property type="match status" value="1"/>
</dbReference>
<dbReference type="Gene3D" id="3.40.50.720">
    <property type="entry name" value="NAD(P)-binding Rossmann-like Domain"/>
    <property type="match status" value="1"/>
</dbReference>
<organism evidence="3 4">
    <name type="scientific">Candidatus Abzuiibacterium crystallinum</name>
    <dbReference type="NCBI Taxonomy" id="1974748"/>
    <lineage>
        <taxon>Bacteria</taxon>
        <taxon>Pseudomonadati</taxon>
        <taxon>Candidatus Omnitrophota</taxon>
        <taxon>Candidatus Abzuiibacterium</taxon>
    </lineage>
</organism>